<dbReference type="EMBL" id="GL005216">
    <property type="protein sequence ID" value="EES20439.1"/>
    <property type="molecule type" value="Genomic_DNA"/>
</dbReference>
<dbReference type="PANTHER" id="PTHR42648">
    <property type="entry name" value="TRANSPOSASE, PUTATIVE-RELATED"/>
    <property type="match status" value="1"/>
</dbReference>
<dbReference type="AlphaFoldDB" id="C6JST1"/>
<dbReference type="InterPro" id="IPR012337">
    <property type="entry name" value="RNaseH-like_sf"/>
</dbReference>
<feature type="compositionally biased region" description="Pro residues" evidence="1">
    <location>
        <begin position="168"/>
        <end position="177"/>
    </location>
</feature>
<proteinExistence type="predicted"/>
<dbReference type="Gene3D" id="3.30.420.10">
    <property type="entry name" value="Ribonuclease H-like superfamily/Ribonuclease H"/>
    <property type="match status" value="1"/>
</dbReference>
<protein>
    <recommendedName>
        <fullName evidence="2">Integrase catalytic domain-containing protein</fullName>
    </recommendedName>
</protein>
<reference evidence="3" key="1">
    <citation type="journal article" date="2009" name="Nature">
        <title>The Sorghum bicolor genome and the diversification of grasses.</title>
        <authorList>
            <person name="Paterson A.H."/>
            <person name="Bowers J.E."/>
            <person name="Bruggmann R."/>
            <person name="Dubchak I."/>
            <person name="Grimwood J."/>
            <person name="Gundlach H."/>
            <person name="Haberer G."/>
            <person name="Hellsten U."/>
            <person name="Mitros T."/>
            <person name="Poliakov A."/>
            <person name="Schmutz J."/>
            <person name="Spannagl M."/>
            <person name="Tang H."/>
            <person name="Wang X."/>
            <person name="Wicker T."/>
            <person name="Bharti A.K."/>
            <person name="Chapman J."/>
            <person name="Feltus F.A."/>
            <person name="Gowik U."/>
            <person name="Grigoriev I.V."/>
            <person name="Lyons E."/>
            <person name="Maher C.A."/>
            <person name="Martis M."/>
            <person name="Narechania A."/>
            <person name="Otillar R.P."/>
            <person name="Penning B.W."/>
            <person name="Salamov A.A."/>
            <person name="Wang Y."/>
            <person name="Zhang L."/>
            <person name="Carpita N.C."/>
            <person name="Freeling M."/>
            <person name="Gingle A.R."/>
            <person name="Hash C.T."/>
            <person name="Keller B."/>
            <person name="Klein P."/>
            <person name="Kresovich S."/>
            <person name="McCann M.C."/>
            <person name="Ming R."/>
            <person name="Peterson D.G."/>
            <person name="Mehboob-ur-Rahman"/>
            <person name="Ware D."/>
            <person name="Westhoff P."/>
            <person name="Mayer K.F."/>
            <person name="Messing J."/>
            <person name="Rokhsar D.S."/>
        </authorList>
    </citation>
    <scope>NUCLEOTIDE SEQUENCE [LARGE SCALE GENOMIC DNA]</scope>
</reference>
<accession>C6JST1</accession>
<evidence type="ECO:0000256" key="1">
    <source>
        <dbReference type="SAM" id="MobiDB-lite"/>
    </source>
</evidence>
<feature type="compositionally biased region" description="Low complexity" evidence="1">
    <location>
        <begin position="116"/>
        <end position="125"/>
    </location>
</feature>
<feature type="non-terminal residue" evidence="3">
    <location>
        <position position="350"/>
    </location>
</feature>
<dbReference type="InterPro" id="IPR036397">
    <property type="entry name" value="RNaseH_sf"/>
</dbReference>
<feature type="region of interest" description="Disordered" evidence="1">
    <location>
        <begin position="158"/>
        <end position="178"/>
    </location>
</feature>
<evidence type="ECO:0000313" key="3">
    <source>
        <dbReference type="EMBL" id="EES20439.1"/>
    </source>
</evidence>
<dbReference type="PANTHER" id="PTHR42648:SF28">
    <property type="entry name" value="TRANSPOSON-ENCODED PROTEIN WITH RIBONUCLEASE H-LIKE AND RETROVIRUS ZINC FINGER-LIKE DOMAINS"/>
    <property type="match status" value="1"/>
</dbReference>
<feature type="compositionally biased region" description="Gly residues" evidence="1">
    <location>
        <begin position="126"/>
        <end position="135"/>
    </location>
</feature>
<sequence length="350" mass="36622">MADALADLGEPIPDRTLVLNVLRGLNERFQFMSQLITRQRPFPSFADVRADLRLAELNMAPPSGPPSALVASSYSKAPASPTTSSAPAFPRPHQAAGGASSGNGRGRRHRGGRGQGSPQGSAQGSPQGGSQGGAPGSVLGAAPWPSVLNPWTGSIHMWPGSAPGGSRSPPPRAPPPQHALAAYYASPPAPGAFYPAQPQAASPTWSPWTPESLASAFSTVALTPPPSSSEWVFDSGASSHIAGNPGVTLRMSCPYTSQQNGKAERMIRTVNNVTRTLLIQASMPPTYWADALATATLLLNRLPTKTLHMSTPFFALHGTLPSYHDLRAFGCTCYPNLTATTPHKLAPRSS</sequence>
<dbReference type="PROSITE" id="PS50994">
    <property type="entry name" value="INTEGRASE"/>
    <property type="match status" value="1"/>
</dbReference>
<dbReference type="GO" id="GO:0015074">
    <property type="term" value="P:DNA integration"/>
    <property type="evidence" value="ECO:0007669"/>
    <property type="project" value="InterPro"/>
</dbReference>
<feature type="domain" description="Integrase catalytic" evidence="2">
    <location>
        <begin position="246"/>
        <end position="320"/>
    </location>
</feature>
<dbReference type="HOGENOM" id="CLU_793646_0_0_1"/>
<dbReference type="GO" id="GO:0003676">
    <property type="term" value="F:nucleic acid binding"/>
    <property type="evidence" value="ECO:0007669"/>
    <property type="project" value="InterPro"/>
</dbReference>
<dbReference type="SUPFAM" id="SSF53098">
    <property type="entry name" value="Ribonuclease H-like"/>
    <property type="match status" value="1"/>
</dbReference>
<dbReference type="InterPro" id="IPR039537">
    <property type="entry name" value="Retrotran_Ty1/copia-like"/>
</dbReference>
<feature type="region of interest" description="Disordered" evidence="1">
    <location>
        <begin position="62"/>
        <end position="145"/>
    </location>
</feature>
<feature type="compositionally biased region" description="Low complexity" evidence="1">
    <location>
        <begin position="71"/>
        <end position="98"/>
    </location>
</feature>
<organism evidence="3">
    <name type="scientific">Sorghum bicolor</name>
    <name type="common">Sorghum</name>
    <name type="synonym">Sorghum vulgare</name>
    <dbReference type="NCBI Taxonomy" id="4558"/>
    <lineage>
        <taxon>Eukaryota</taxon>
        <taxon>Viridiplantae</taxon>
        <taxon>Streptophyta</taxon>
        <taxon>Embryophyta</taxon>
        <taxon>Tracheophyta</taxon>
        <taxon>Spermatophyta</taxon>
        <taxon>Magnoliopsida</taxon>
        <taxon>Liliopsida</taxon>
        <taxon>Poales</taxon>
        <taxon>Poaceae</taxon>
        <taxon>PACMAD clade</taxon>
        <taxon>Panicoideae</taxon>
        <taxon>Andropogonodae</taxon>
        <taxon>Andropogoneae</taxon>
        <taxon>Sorghinae</taxon>
        <taxon>Sorghum</taxon>
    </lineage>
</organism>
<dbReference type="InterPro" id="IPR001584">
    <property type="entry name" value="Integrase_cat-core"/>
</dbReference>
<gene>
    <name evidence="3" type="primary">Sb2634s002010</name>
    <name evidence="3" type="ORF">SORBIDRAFT_2634s002010</name>
</gene>
<name>C6JST1_SORBI</name>
<evidence type="ECO:0000259" key="2">
    <source>
        <dbReference type="PROSITE" id="PS50994"/>
    </source>
</evidence>